<dbReference type="Gene3D" id="3.30.450.20">
    <property type="entry name" value="PAS domain"/>
    <property type="match status" value="3"/>
</dbReference>
<dbReference type="InterPro" id="IPR013655">
    <property type="entry name" value="PAS_fold_3"/>
</dbReference>
<dbReference type="RefSeq" id="WP_132575878.1">
    <property type="nucleotide sequence ID" value="NZ_CBCSGL010000044.1"/>
</dbReference>
<organism evidence="9 10">
    <name type="scientific">Roseateles saccharophilus</name>
    <name type="common">Pseudomonas saccharophila</name>
    <dbReference type="NCBI Taxonomy" id="304"/>
    <lineage>
        <taxon>Bacteria</taxon>
        <taxon>Pseudomonadati</taxon>
        <taxon>Pseudomonadota</taxon>
        <taxon>Betaproteobacteria</taxon>
        <taxon>Burkholderiales</taxon>
        <taxon>Sphaerotilaceae</taxon>
        <taxon>Roseateles</taxon>
    </lineage>
</organism>
<dbReference type="InterPro" id="IPR036097">
    <property type="entry name" value="HisK_dim/P_sf"/>
</dbReference>
<dbReference type="InterPro" id="IPR029016">
    <property type="entry name" value="GAF-like_dom_sf"/>
</dbReference>
<dbReference type="SUPFAM" id="SSF55781">
    <property type="entry name" value="GAF domain-like"/>
    <property type="match status" value="1"/>
</dbReference>
<feature type="domain" description="PAS" evidence="7">
    <location>
        <begin position="187"/>
        <end position="257"/>
    </location>
</feature>
<feature type="domain" description="PAC" evidence="8">
    <location>
        <begin position="258"/>
        <end position="315"/>
    </location>
</feature>
<dbReference type="Gene3D" id="3.30.565.10">
    <property type="entry name" value="Histidine kinase-like ATPase, C-terminal domain"/>
    <property type="match status" value="1"/>
</dbReference>
<keyword evidence="4" id="KW-0808">Transferase</keyword>
<protein>
    <recommendedName>
        <fullName evidence="2">histidine kinase</fullName>
        <ecNumber evidence="2">2.7.13.3</ecNumber>
    </recommendedName>
</protein>
<dbReference type="InterPro" id="IPR000700">
    <property type="entry name" value="PAS-assoc_C"/>
</dbReference>
<dbReference type="SMART" id="SM00387">
    <property type="entry name" value="HATPase_c"/>
    <property type="match status" value="1"/>
</dbReference>
<dbReference type="PROSITE" id="PS50113">
    <property type="entry name" value="PAC"/>
    <property type="match status" value="3"/>
</dbReference>
<dbReference type="PRINTS" id="PR00344">
    <property type="entry name" value="BCTRLSENSOR"/>
</dbReference>
<feature type="domain" description="PAS" evidence="7">
    <location>
        <begin position="442"/>
        <end position="512"/>
    </location>
</feature>
<dbReference type="NCBIfam" id="TIGR00229">
    <property type="entry name" value="sensory_box"/>
    <property type="match status" value="2"/>
</dbReference>
<dbReference type="Pfam" id="PF08448">
    <property type="entry name" value="PAS_4"/>
    <property type="match status" value="2"/>
</dbReference>
<dbReference type="Gene3D" id="3.30.450.40">
    <property type="match status" value="1"/>
</dbReference>
<dbReference type="InterPro" id="IPR004358">
    <property type="entry name" value="Sig_transdc_His_kin-like_C"/>
</dbReference>
<name>A0A4R3UJV2_ROSSA</name>
<dbReference type="GO" id="GO:0000155">
    <property type="term" value="F:phosphorelay sensor kinase activity"/>
    <property type="evidence" value="ECO:0007669"/>
    <property type="project" value="InterPro"/>
</dbReference>
<evidence type="ECO:0000256" key="1">
    <source>
        <dbReference type="ARBA" id="ARBA00000085"/>
    </source>
</evidence>
<dbReference type="Proteomes" id="UP000295110">
    <property type="component" value="Unassembled WGS sequence"/>
</dbReference>
<evidence type="ECO:0000259" key="7">
    <source>
        <dbReference type="PROSITE" id="PS50112"/>
    </source>
</evidence>
<dbReference type="InterPro" id="IPR035965">
    <property type="entry name" value="PAS-like_dom_sf"/>
</dbReference>
<dbReference type="InterPro" id="IPR001610">
    <property type="entry name" value="PAC"/>
</dbReference>
<feature type="domain" description="PAC" evidence="8">
    <location>
        <begin position="390"/>
        <end position="441"/>
    </location>
</feature>
<dbReference type="InterPro" id="IPR000014">
    <property type="entry name" value="PAS"/>
</dbReference>
<evidence type="ECO:0000256" key="4">
    <source>
        <dbReference type="ARBA" id="ARBA00022679"/>
    </source>
</evidence>
<dbReference type="Pfam" id="PF02518">
    <property type="entry name" value="HATPase_c"/>
    <property type="match status" value="1"/>
</dbReference>
<dbReference type="Pfam" id="PF08447">
    <property type="entry name" value="PAS_3"/>
    <property type="match status" value="1"/>
</dbReference>
<evidence type="ECO:0000259" key="6">
    <source>
        <dbReference type="PROSITE" id="PS50109"/>
    </source>
</evidence>
<dbReference type="EMBL" id="SMBU01000038">
    <property type="protein sequence ID" value="TCU88905.1"/>
    <property type="molecule type" value="Genomic_DNA"/>
</dbReference>
<dbReference type="AlphaFoldDB" id="A0A4R3UJV2"/>
<dbReference type="InterPro" id="IPR052162">
    <property type="entry name" value="Sensor_kinase/Photoreceptor"/>
</dbReference>
<dbReference type="PANTHER" id="PTHR43304:SF1">
    <property type="entry name" value="PAC DOMAIN-CONTAINING PROTEIN"/>
    <property type="match status" value="1"/>
</dbReference>
<reference evidence="9 10" key="1">
    <citation type="submission" date="2019-03" db="EMBL/GenBank/DDBJ databases">
        <title>Genomic Encyclopedia of Type Strains, Phase IV (KMG-IV): sequencing the most valuable type-strain genomes for metagenomic binning, comparative biology and taxonomic classification.</title>
        <authorList>
            <person name="Goeker M."/>
        </authorList>
    </citation>
    <scope>NUCLEOTIDE SEQUENCE [LARGE SCALE GENOMIC DNA]</scope>
    <source>
        <strain evidence="9 10">DSM 654</strain>
    </source>
</reference>
<evidence type="ECO:0000259" key="8">
    <source>
        <dbReference type="PROSITE" id="PS50113"/>
    </source>
</evidence>
<dbReference type="SMART" id="SM00086">
    <property type="entry name" value="PAC"/>
    <property type="match status" value="3"/>
</dbReference>
<dbReference type="CDD" id="cd00130">
    <property type="entry name" value="PAS"/>
    <property type="match status" value="2"/>
</dbReference>
<dbReference type="InterPro" id="IPR003018">
    <property type="entry name" value="GAF"/>
</dbReference>
<keyword evidence="3" id="KW-0597">Phosphoprotein</keyword>
<evidence type="ECO:0000256" key="3">
    <source>
        <dbReference type="ARBA" id="ARBA00022553"/>
    </source>
</evidence>
<dbReference type="EC" id="2.7.13.3" evidence="2"/>
<dbReference type="SUPFAM" id="SSF47384">
    <property type="entry name" value="Homodimeric domain of signal transducing histidine kinase"/>
    <property type="match status" value="1"/>
</dbReference>
<comment type="catalytic activity">
    <reaction evidence="1">
        <text>ATP + protein L-histidine = ADP + protein N-phospho-L-histidine.</text>
        <dbReference type="EC" id="2.7.13.3"/>
    </reaction>
</comment>
<dbReference type="SUPFAM" id="SSF55785">
    <property type="entry name" value="PYP-like sensor domain (PAS domain)"/>
    <property type="match status" value="3"/>
</dbReference>
<dbReference type="OrthoDB" id="9803824at2"/>
<dbReference type="InterPro" id="IPR005467">
    <property type="entry name" value="His_kinase_dom"/>
</dbReference>
<feature type="domain" description="PAC" evidence="8">
    <location>
        <begin position="516"/>
        <end position="568"/>
    </location>
</feature>
<gene>
    <name evidence="9" type="ORF">EV671_103818</name>
</gene>
<dbReference type="InterPro" id="IPR003594">
    <property type="entry name" value="HATPase_dom"/>
</dbReference>
<evidence type="ECO:0000313" key="10">
    <source>
        <dbReference type="Proteomes" id="UP000295110"/>
    </source>
</evidence>
<evidence type="ECO:0000256" key="5">
    <source>
        <dbReference type="ARBA" id="ARBA00022777"/>
    </source>
</evidence>
<proteinExistence type="predicted"/>
<feature type="domain" description="Histidine kinase" evidence="6">
    <location>
        <begin position="596"/>
        <end position="811"/>
    </location>
</feature>
<dbReference type="CDD" id="cd00075">
    <property type="entry name" value="HATPase"/>
    <property type="match status" value="1"/>
</dbReference>
<evidence type="ECO:0000313" key="9">
    <source>
        <dbReference type="EMBL" id="TCU88905.1"/>
    </source>
</evidence>
<sequence length="811" mass="89348">MLTLIKPADEERRLARLAALAVMDTAPEPLFDHLAALAAQLCGTPVALLGLIDERRQWFKARVGFGRDETPRERTFCVHTLQGDGLFEVCDARLDERFAGHPDVLAEPALRFYAGVPIRLDDGSHPGTLCVVDYRPRQLSEAQREALTRLADAAAEALMMRERVIANAQADFQAGAVGAALAARRESEQRFRVLADAAPLGVYQTDAAGQGVYASPSWQRIFGLGPQASLGESWLGTVHPDDLASVGDHWRRCVAAGRRFEMRFRAQRADMAGGGLRQLWVRAHPLPAPGGGVTGYVGVVEDVTERLTAERELRESQALLDRTGRVAGIGGWSMDLRTMELVWSDQTCRIHDREPGHRPTLDEAFSYYKPEARPAIENAIQQGMREGRPWSLELPLRTASGREIWVLAQGQADLQDGVPVRLVGALQDVTEHHRAAVELEQSRQRLRALYESTPALMHSVDASGRVLSVSDRWLERLGYRREQVVGRQLDDFMTPETSAQVRESYRPALWRDGHVDDCPVQLICADGRLRDALVSAVAEFDLAGRPLRALALVDDITEELRHRAELAQEQRMRRQIERHVQELDQLLHERSEMLDVLAHEVRQPLNNASAALQSATSSLAGRGERLALERLTRAQAVLGQVLAGVDNTLAAASLLAGGGRIARLDTDIDTLIAVTIADLPREQRDRIVVRRHTATRTALMDMSLLRLALRNLLSNALKYAPGVSPVTLHVMDFDEPAALQLEVADAGPGIPRELLPRLFMRGARGHGGTEAAHGLGLYIVRRVMDLHGGSAELLRTGPLGTVMRLTLPQAG</sequence>
<dbReference type="InterPro" id="IPR013656">
    <property type="entry name" value="PAS_4"/>
</dbReference>
<keyword evidence="5" id="KW-0418">Kinase</keyword>
<keyword evidence="10" id="KW-1185">Reference proteome</keyword>
<dbReference type="PROSITE" id="PS50109">
    <property type="entry name" value="HIS_KIN"/>
    <property type="match status" value="1"/>
</dbReference>
<dbReference type="InterPro" id="IPR036890">
    <property type="entry name" value="HATPase_C_sf"/>
</dbReference>
<dbReference type="PANTHER" id="PTHR43304">
    <property type="entry name" value="PHYTOCHROME-LIKE PROTEIN CPH1"/>
    <property type="match status" value="1"/>
</dbReference>
<dbReference type="SMART" id="SM00091">
    <property type="entry name" value="PAS"/>
    <property type="match status" value="2"/>
</dbReference>
<dbReference type="SUPFAM" id="SSF55874">
    <property type="entry name" value="ATPase domain of HSP90 chaperone/DNA topoisomerase II/histidine kinase"/>
    <property type="match status" value="1"/>
</dbReference>
<accession>A0A4R3UJV2</accession>
<dbReference type="SMART" id="SM00065">
    <property type="entry name" value="GAF"/>
    <property type="match status" value="1"/>
</dbReference>
<dbReference type="Pfam" id="PF01590">
    <property type="entry name" value="GAF"/>
    <property type="match status" value="1"/>
</dbReference>
<dbReference type="PROSITE" id="PS50112">
    <property type="entry name" value="PAS"/>
    <property type="match status" value="2"/>
</dbReference>
<comment type="caution">
    <text evidence="9">The sequence shown here is derived from an EMBL/GenBank/DDBJ whole genome shotgun (WGS) entry which is preliminary data.</text>
</comment>
<evidence type="ECO:0000256" key="2">
    <source>
        <dbReference type="ARBA" id="ARBA00012438"/>
    </source>
</evidence>